<evidence type="ECO:0000313" key="7">
    <source>
        <dbReference type="EMBL" id="SMF29463.1"/>
    </source>
</evidence>
<dbReference type="EMBL" id="FWZT01000009">
    <property type="protein sequence ID" value="SMF29463.1"/>
    <property type="molecule type" value="Genomic_DNA"/>
</dbReference>
<dbReference type="AlphaFoldDB" id="A0A1Y6BUI9"/>
<dbReference type="InterPro" id="IPR036962">
    <property type="entry name" value="Glyco_hydro_3_N_sf"/>
</dbReference>
<evidence type="ECO:0000256" key="3">
    <source>
        <dbReference type="ARBA" id="ARBA00012663"/>
    </source>
</evidence>
<comment type="similarity">
    <text evidence="2">Belongs to the glycosyl hydrolase 3 family.</text>
</comment>
<evidence type="ECO:0000256" key="5">
    <source>
        <dbReference type="ARBA" id="ARBA00023295"/>
    </source>
</evidence>
<evidence type="ECO:0000256" key="4">
    <source>
        <dbReference type="ARBA" id="ARBA00022801"/>
    </source>
</evidence>
<dbReference type="InterPro" id="IPR050226">
    <property type="entry name" value="NagZ_Beta-hexosaminidase"/>
</dbReference>
<dbReference type="Proteomes" id="UP000192907">
    <property type="component" value="Unassembled WGS sequence"/>
</dbReference>
<dbReference type="GO" id="GO:0009254">
    <property type="term" value="P:peptidoglycan turnover"/>
    <property type="evidence" value="ECO:0007669"/>
    <property type="project" value="TreeGrafter"/>
</dbReference>
<dbReference type="PANTHER" id="PTHR30480">
    <property type="entry name" value="BETA-HEXOSAMINIDASE-RELATED"/>
    <property type="match status" value="1"/>
</dbReference>
<dbReference type="EC" id="3.2.1.52" evidence="3"/>
<evidence type="ECO:0000259" key="6">
    <source>
        <dbReference type="Pfam" id="PF00933"/>
    </source>
</evidence>
<dbReference type="Gene3D" id="3.20.20.300">
    <property type="entry name" value="Glycoside hydrolase, family 3, N-terminal domain"/>
    <property type="match status" value="1"/>
</dbReference>
<dbReference type="RefSeq" id="WP_132319328.1">
    <property type="nucleotide sequence ID" value="NZ_FWZT01000009.1"/>
</dbReference>
<keyword evidence="8" id="KW-1185">Reference proteome</keyword>
<protein>
    <recommendedName>
        <fullName evidence="3">beta-N-acetylhexosaminidase</fullName>
        <ecNumber evidence="3">3.2.1.52</ecNumber>
    </recommendedName>
</protein>
<dbReference type="GO" id="GO:0004563">
    <property type="term" value="F:beta-N-acetylhexosaminidase activity"/>
    <property type="evidence" value="ECO:0007669"/>
    <property type="project" value="UniProtKB-EC"/>
</dbReference>
<comment type="catalytic activity">
    <reaction evidence="1">
        <text>Hydrolysis of terminal non-reducing N-acetyl-D-hexosamine residues in N-acetyl-beta-D-hexosaminides.</text>
        <dbReference type="EC" id="3.2.1.52"/>
    </reaction>
</comment>
<keyword evidence="5" id="KW-0326">Glycosidase</keyword>
<evidence type="ECO:0000313" key="8">
    <source>
        <dbReference type="Proteomes" id="UP000192907"/>
    </source>
</evidence>
<dbReference type="GO" id="GO:0005975">
    <property type="term" value="P:carbohydrate metabolic process"/>
    <property type="evidence" value="ECO:0007669"/>
    <property type="project" value="InterPro"/>
</dbReference>
<dbReference type="OrthoDB" id="5288921at2"/>
<gene>
    <name evidence="7" type="ORF">SAMN06296036_109106</name>
</gene>
<dbReference type="NCBIfam" id="NF003740">
    <property type="entry name" value="PRK05337.1"/>
    <property type="match status" value="1"/>
</dbReference>
<name>A0A1Y6BUI9_9BACT</name>
<feature type="domain" description="Glycoside hydrolase family 3 N-terminal" evidence="6">
    <location>
        <begin position="19"/>
        <end position="324"/>
    </location>
</feature>
<dbReference type="STRING" id="1513793.SAMN06296036_109106"/>
<evidence type="ECO:0000256" key="1">
    <source>
        <dbReference type="ARBA" id="ARBA00001231"/>
    </source>
</evidence>
<evidence type="ECO:0000256" key="2">
    <source>
        <dbReference type="ARBA" id="ARBA00005336"/>
    </source>
</evidence>
<sequence>MSGPDAASQILVAALEGLTLSQEEQSFFKRECPAGVTLFRRNLSSSFVAIRSLCQQLHSLLDRNFPPVIAIDQEGGRVSRIPSPFPNLGAPQDIQDPIEIGEQIYLENYGFIMGSSLRGLGINVNFAPVCDVNTNPSNIAIGDRAFSNEPKHAARRAEAFLNGLQSSGVKGCLKHFPGQGDAGDDTHLKGTTIPISRDVLWDRELLPFRSMLSMASMVMLSHAVFSEIDSQPASLSKRIMVDLLQEELEFRGVLVTDDMNMKAIPQDEQSWADAIIEAVSQGADMVLVCRDLGRCKLALERLRGEAAQSPAFSKRLQDAAHKVNSLRATLF</sequence>
<dbReference type="Pfam" id="PF00933">
    <property type="entry name" value="Glyco_hydro_3"/>
    <property type="match status" value="1"/>
</dbReference>
<dbReference type="InterPro" id="IPR017853">
    <property type="entry name" value="GH"/>
</dbReference>
<organism evidence="7 8">
    <name type="scientific">Pseudobacteriovorax antillogorgiicola</name>
    <dbReference type="NCBI Taxonomy" id="1513793"/>
    <lineage>
        <taxon>Bacteria</taxon>
        <taxon>Pseudomonadati</taxon>
        <taxon>Bdellovibrionota</taxon>
        <taxon>Oligoflexia</taxon>
        <taxon>Oligoflexales</taxon>
        <taxon>Pseudobacteriovoracaceae</taxon>
        <taxon>Pseudobacteriovorax</taxon>
    </lineage>
</organism>
<dbReference type="InterPro" id="IPR001764">
    <property type="entry name" value="Glyco_hydro_3_N"/>
</dbReference>
<reference evidence="8" key="1">
    <citation type="submission" date="2017-04" db="EMBL/GenBank/DDBJ databases">
        <authorList>
            <person name="Varghese N."/>
            <person name="Submissions S."/>
        </authorList>
    </citation>
    <scope>NUCLEOTIDE SEQUENCE [LARGE SCALE GENOMIC DNA]</scope>
    <source>
        <strain evidence="8">RKEM611</strain>
    </source>
</reference>
<accession>A0A1Y6BUI9</accession>
<dbReference type="SUPFAM" id="SSF51445">
    <property type="entry name" value="(Trans)glycosidases"/>
    <property type="match status" value="1"/>
</dbReference>
<keyword evidence="4" id="KW-0378">Hydrolase</keyword>
<proteinExistence type="inferred from homology"/>
<dbReference type="PANTHER" id="PTHR30480:SF13">
    <property type="entry name" value="BETA-HEXOSAMINIDASE"/>
    <property type="match status" value="1"/>
</dbReference>